<protein>
    <submittedName>
        <fullName evidence="1">Uncharacterized protein</fullName>
    </submittedName>
</protein>
<dbReference type="RefSeq" id="WP_227616115.1">
    <property type="nucleotide sequence ID" value="NZ_JAJEPR010000040.1"/>
</dbReference>
<gene>
    <name evidence="1" type="ORF">LKD71_15340</name>
</gene>
<keyword evidence="2" id="KW-1185">Reference proteome</keyword>
<evidence type="ECO:0000313" key="2">
    <source>
        <dbReference type="Proteomes" id="UP001197875"/>
    </source>
</evidence>
<organism evidence="1 2">
    <name type="scientific">Fusicatenibacter faecihominis</name>
    <dbReference type="NCBI Taxonomy" id="2881276"/>
    <lineage>
        <taxon>Bacteria</taxon>
        <taxon>Bacillati</taxon>
        <taxon>Bacillota</taxon>
        <taxon>Clostridia</taxon>
        <taxon>Lachnospirales</taxon>
        <taxon>Lachnospiraceae</taxon>
        <taxon>Fusicatenibacter</taxon>
    </lineage>
</organism>
<proteinExistence type="predicted"/>
<name>A0AAE3DVI1_9FIRM</name>
<reference evidence="1 2" key="1">
    <citation type="submission" date="2021-10" db="EMBL/GenBank/DDBJ databases">
        <title>Anaerobic single-cell dispensing facilitates the cultivation of human gut bacteria.</title>
        <authorList>
            <person name="Afrizal A."/>
        </authorList>
    </citation>
    <scope>NUCLEOTIDE SEQUENCE [LARGE SCALE GENOMIC DNA]</scope>
    <source>
        <strain evidence="1 2">CLA-AA-H277</strain>
    </source>
</reference>
<dbReference type="AlphaFoldDB" id="A0AAE3DVI1"/>
<evidence type="ECO:0000313" key="1">
    <source>
        <dbReference type="EMBL" id="MCC2191150.1"/>
    </source>
</evidence>
<dbReference type="Proteomes" id="UP001197875">
    <property type="component" value="Unassembled WGS sequence"/>
</dbReference>
<comment type="caution">
    <text evidence="1">The sequence shown here is derived from an EMBL/GenBank/DDBJ whole genome shotgun (WGS) entry which is preliminary data.</text>
</comment>
<sequence length="74" mass="8559">MYLTEWQESGERYEEYCIDENKVTLALEYMTPIKGIDTSSICRRIGSGRTTAPEAAADYDEECRKMVLKIGLWE</sequence>
<accession>A0AAE3DVI1</accession>
<dbReference type="EMBL" id="JAJEPR010000040">
    <property type="protein sequence ID" value="MCC2191150.1"/>
    <property type="molecule type" value="Genomic_DNA"/>
</dbReference>